<gene>
    <name evidence="3" type="ORF">B0T25DRAFT_602713</name>
</gene>
<dbReference type="EMBL" id="JAUIQD010000003">
    <property type="protein sequence ID" value="KAK3356323.1"/>
    <property type="molecule type" value="Genomic_DNA"/>
</dbReference>
<keyword evidence="2" id="KW-0812">Transmembrane</keyword>
<feature type="region of interest" description="Disordered" evidence="1">
    <location>
        <begin position="305"/>
        <end position="351"/>
    </location>
</feature>
<sequence length="351" mass="36837">MAGFIGPIAAQAIALPATTSPFPSAATSLVRPVAHYVYTYVVGSMATLTTAWAEPASCATAVPTLYAGTCNTASCSAFAPSRLSDLLYTYGLTVNYPGFTTGQELTSTDCMPSGYAPLKSMYFTGGTECPVSWTTATIEQNSYSSSNTIVCCPTNYAATSISGNAGYDCFGNLTLKAQQNVVLVAEGDIATPRPATVPSTVGWVYAWTSRSIITTTAWPTPTVADLYHPAVNFLVTGQPATPTSSTASSSSSPLPAFSLFQLSLGASVGILVVIAVGGLVGLCCLYALIRRLACGPRRVRQQPQQPAAYYPSPGGPPPMQYVQPQYSPEVPPPTHYAQAPYQMQGQYGYTK</sequence>
<dbReference type="AlphaFoldDB" id="A0AAJ0MFD3"/>
<reference evidence="3" key="1">
    <citation type="journal article" date="2023" name="Mol. Phylogenet. Evol.">
        <title>Genome-scale phylogeny and comparative genomics of the fungal order Sordariales.</title>
        <authorList>
            <person name="Hensen N."/>
            <person name="Bonometti L."/>
            <person name="Westerberg I."/>
            <person name="Brannstrom I.O."/>
            <person name="Guillou S."/>
            <person name="Cros-Aarteil S."/>
            <person name="Calhoun S."/>
            <person name="Haridas S."/>
            <person name="Kuo A."/>
            <person name="Mondo S."/>
            <person name="Pangilinan J."/>
            <person name="Riley R."/>
            <person name="LaButti K."/>
            <person name="Andreopoulos B."/>
            <person name="Lipzen A."/>
            <person name="Chen C."/>
            <person name="Yan M."/>
            <person name="Daum C."/>
            <person name="Ng V."/>
            <person name="Clum A."/>
            <person name="Steindorff A."/>
            <person name="Ohm R.A."/>
            <person name="Martin F."/>
            <person name="Silar P."/>
            <person name="Natvig D.O."/>
            <person name="Lalanne C."/>
            <person name="Gautier V."/>
            <person name="Ament-Velasquez S.L."/>
            <person name="Kruys A."/>
            <person name="Hutchinson M.I."/>
            <person name="Powell A.J."/>
            <person name="Barry K."/>
            <person name="Miller A.N."/>
            <person name="Grigoriev I.V."/>
            <person name="Debuchy R."/>
            <person name="Gladieux P."/>
            <person name="Hiltunen Thoren M."/>
            <person name="Johannesson H."/>
        </authorList>
    </citation>
    <scope>NUCLEOTIDE SEQUENCE</scope>
    <source>
        <strain evidence="3">CBS 955.72</strain>
    </source>
</reference>
<comment type="caution">
    <text evidence="3">The sequence shown here is derived from an EMBL/GenBank/DDBJ whole genome shotgun (WGS) entry which is preliminary data.</text>
</comment>
<keyword evidence="2" id="KW-0472">Membrane</keyword>
<organism evidence="3 4">
    <name type="scientific">Lasiosphaeria hispida</name>
    <dbReference type="NCBI Taxonomy" id="260671"/>
    <lineage>
        <taxon>Eukaryota</taxon>
        <taxon>Fungi</taxon>
        <taxon>Dikarya</taxon>
        <taxon>Ascomycota</taxon>
        <taxon>Pezizomycotina</taxon>
        <taxon>Sordariomycetes</taxon>
        <taxon>Sordariomycetidae</taxon>
        <taxon>Sordariales</taxon>
        <taxon>Lasiosphaeriaceae</taxon>
        <taxon>Lasiosphaeria</taxon>
    </lineage>
</organism>
<evidence type="ECO:0000313" key="4">
    <source>
        <dbReference type="Proteomes" id="UP001275084"/>
    </source>
</evidence>
<reference evidence="3" key="2">
    <citation type="submission" date="2023-06" db="EMBL/GenBank/DDBJ databases">
        <authorList>
            <consortium name="Lawrence Berkeley National Laboratory"/>
            <person name="Haridas S."/>
            <person name="Hensen N."/>
            <person name="Bonometti L."/>
            <person name="Westerberg I."/>
            <person name="Brannstrom I.O."/>
            <person name="Guillou S."/>
            <person name="Cros-Aarteil S."/>
            <person name="Calhoun S."/>
            <person name="Kuo A."/>
            <person name="Mondo S."/>
            <person name="Pangilinan J."/>
            <person name="Riley R."/>
            <person name="Labutti K."/>
            <person name="Andreopoulos B."/>
            <person name="Lipzen A."/>
            <person name="Chen C."/>
            <person name="Yanf M."/>
            <person name="Daum C."/>
            <person name="Ng V."/>
            <person name="Clum A."/>
            <person name="Steindorff A."/>
            <person name="Ohm R."/>
            <person name="Martin F."/>
            <person name="Silar P."/>
            <person name="Natvig D."/>
            <person name="Lalanne C."/>
            <person name="Gautier V."/>
            <person name="Ament-Velasquez S.L."/>
            <person name="Kruys A."/>
            <person name="Hutchinson M.I."/>
            <person name="Powell A.J."/>
            <person name="Barry K."/>
            <person name="Miller A.N."/>
            <person name="Grigoriev I.V."/>
            <person name="Debuchy R."/>
            <person name="Gladieux P."/>
            <person name="Thoren M.H."/>
            <person name="Johannesson H."/>
        </authorList>
    </citation>
    <scope>NUCLEOTIDE SEQUENCE</scope>
    <source>
        <strain evidence="3">CBS 955.72</strain>
    </source>
</reference>
<evidence type="ECO:0000256" key="2">
    <source>
        <dbReference type="SAM" id="Phobius"/>
    </source>
</evidence>
<proteinExistence type="predicted"/>
<keyword evidence="2" id="KW-1133">Transmembrane helix</keyword>
<feature type="compositionally biased region" description="Polar residues" evidence="1">
    <location>
        <begin position="341"/>
        <end position="351"/>
    </location>
</feature>
<evidence type="ECO:0000313" key="3">
    <source>
        <dbReference type="EMBL" id="KAK3356323.1"/>
    </source>
</evidence>
<feature type="transmembrane region" description="Helical" evidence="2">
    <location>
        <begin position="259"/>
        <end position="289"/>
    </location>
</feature>
<evidence type="ECO:0000256" key="1">
    <source>
        <dbReference type="SAM" id="MobiDB-lite"/>
    </source>
</evidence>
<name>A0AAJ0MFD3_9PEZI</name>
<accession>A0AAJ0MFD3</accession>
<keyword evidence="4" id="KW-1185">Reference proteome</keyword>
<protein>
    <submittedName>
        <fullName evidence="3">Uncharacterized protein</fullName>
    </submittedName>
</protein>
<dbReference type="Proteomes" id="UP001275084">
    <property type="component" value="Unassembled WGS sequence"/>
</dbReference>